<gene>
    <name evidence="2" type="primary">F7</name>
</gene>
<accession>L8EC53</accession>
<feature type="region of interest" description="Disordered" evidence="1">
    <location>
        <begin position="1"/>
        <end position="43"/>
    </location>
</feature>
<name>L8EC53_HUMAN</name>
<protein>
    <submittedName>
        <fullName evidence="2">Alternative protein F7</fullName>
    </submittedName>
</protein>
<dbReference type="OrthoDB" id="10004439at2759"/>
<dbReference type="EMBL" id="HF583470">
    <property type="protein sequence ID" value="CCQ42967.1"/>
    <property type="molecule type" value="Genomic_DNA"/>
</dbReference>
<evidence type="ECO:0000256" key="1">
    <source>
        <dbReference type="SAM" id="MobiDB-lite"/>
    </source>
</evidence>
<proteinExistence type="predicted"/>
<feature type="compositionally biased region" description="Low complexity" evidence="1">
    <location>
        <begin position="14"/>
        <end position="33"/>
    </location>
</feature>
<sequence length="43" mass="4413">MGTSVPQVHARMGAPARTSSSPISASASLPSRAGTVRRTRMTS</sequence>
<evidence type="ECO:0000313" key="2">
    <source>
        <dbReference type="EMBL" id="CCQ42967.1"/>
    </source>
</evidence>
<dbReference type="AlphaFoldDB" id="L8EC53"/>
<reference evidence="2" key="1">
    <citation type="journal article" date="2013" name="PLoS ONE">
        <title>Direct detection of alternative open reading frames translation products in human significantly expands the proteome.</title>
        <authorList>
            <person name="Vanderperre B."/>
            <person name="Lucier J.-F."/>
            <person name="Motard J."/>
            <person name="Tremblay G."/>
            <person name="Vanderperre S."/>
            <person name="Wisztorski M."/>
            <person name="Salzet M."/>
            <person name="Boisvert F.-M."/>
            <person name="Roucou X."/>
        </authorList>
    </citation>
    <scope>NUCLEOTIDE SEQUENCE</scope>
</reference>
<organism evidence="2">
    <name type="scientific">Homo sapiens</name>
    <name type="common">Human</name>
    <dbReference type="NCBI Taxonomy" id="9606"/>
    <lineage>
        <taxon>Eukaryota</taxon>
        <taxon>Metazoa</taxon>
        <taxon>Chordata</taxon>
        <taxon>Craniata</taxon>
        <taxon>Vertebrata</taxon>
        <taxon>Euteleostomi</taxon>
        <taxon>Mammalia</taxon>
        <taxon>Eutheria</taxon>
        <taxon>Euarchontoglires</taxon>
        <taxon>Primates</taxon>
        <taxon>Haplorrhini</taxon>
        <taxon>Catarrhini</taxon>
        <taxon>Hominidae</taxon>
        <taxon>Homo</taxon>
    </lineage>
</organism>